<dbReference type="InterPro" id="IPR058982">
    <property type="entry name" value="Beta-barrel_AprE"/>
</dbReference>
<accession>A0A6N8EL30</accession>
<protein>
    <recommendedName>
        <fullName evidence="9">Membrane fusion protein (MFP) family protein</fullName>
    </recommendedName>
</protein>
<sequence length="438" mass="48470">MASTSKPGKIPAANAALPLRLGWLILLGAFGGFLLWAALAPLDSAVNAAGVVVVESYHKEVQHLEGGIVKTLSVREGDEVTEGQVLLTLDETSDKATVEIITRDLFALLAAEARLQAELAGLPEVQFPPRLLERRDAPWLEEAMSAQRELFAARRRSKMGQRDIFAQRISQYQEQISGLTAQEQSRLEQLRLYEEEILGLRKLASEGNVSRNYLLEKERQRAKLKGEQGQYTAERARAELSIGETRLQLLQLDKTFREEAVNQLSNVQNRIAQTEERLVAAEDRLSRKVIRAPASGRVIGLTVHNIAEVVRPGETIMNIVPGGDELVLEVDIDPNDITHVSVGMVSTVRFSALSRRNTPIITGEVIQVAADTVSNERTGRSYYSVRVRVPPEQLALLPEVRIVPGMPVQVLILTGKRTALSYLTSPFQDIAENAMLEH</sequence>
<evidence type="ECO:0000256" key="5">
    <source>
        <dbReference type="ARBA" id="ARBA00022519"/>
    </source>
</evidence>
<dbReference type="PRINTS" id="PR01490">
    <property type="entry name" value="RTXTOXIND"/>
</dbReference>
<keyword evidence="3 9" id="KW-0813">Transport</keyword>
<evidence type="ECO:0000313" key="14">
    <source>
        <dbReference type="Proteomes" id="UP000434044"/>
    </source>
</evidence>
<evidence type="ECO:0000256" key="8">
    <source>
        <dbReference type="ARBA" id="ARBA00023136"/>
    </source>
</evidence>
<evidence type="ECO:0000256" key="10">
    <source>
        <dbReference type="SAM" id="Coils"/>
    </source>
</evidence>
<dbReference type="EMBL" id="WNKT01000064">
    <property type="protein sequence ID" value="MTW23014.1"/>
    <property type="molecule type" value="Genomic_DNA"/>
</dbReference>
<dbReference type="GO" id="GO:0005886">
    <property type="term" value="C:plasma membrane"/>
    <property type="evidence" value="ECO:0007669"/>
    <property type="project" value="UniProtKB-SubCell"/>
</dbReference>
<dbReference type="Gene3D" id="2.40.30.170">
    <property type="match status" value="1"/>
</dbReference>
<keyword evidence="7" id="KW-1133">Transmembrane helix</keyword>
<dbReference type="InterPro" id="IPR058781">
    <property type="entry name" value="HH_AprE-like"/>
</dbReference>
<evidence type="ECO:0000256" key="2">
    <source>
        <dbReference type="ARBA" id="ARBA00009477"/>
    </source>
</evidence>
<feature type="domain" description="AprE-like long alpha-helical hairpin" evidence="11">
    <location>
        <begin position="95"/>
        <end position="284"/>
    </location>
</feature>
<dbReference type="PANTHER" id="PTHR30386">
    <property type="entry name" value="MEMBRANE FUSION SUBUNIT OF EMRAB-TOLC MULTIDRUG EFFLUX PUMP"/>
    <property type="match status" value="1"/>
</dbReference>
<dbReference type="InterPro" id="IPR050739">
    <property type="entry name" value="MFP"/>
</dbReference>
<dbReference type="Proteomes" id="UP000434044">
    <property type="component" value="Unassembled WGS sequence"/>
</dbReference>
<comment type="subcellular location">
    <subcellularLocation>
        <location evidence="1 9">Cell inner membrane</location>
        <topology evidence="1 9">Single-pass membrane protein</topology>
    </subcellularLocation>
</comment>
<dbReference type="InterPro" id="IPR010129">
    <property type="entry name" value="T1SS_HlyD"/>
</dbReference>
<keyword evidence="8" id="KW-0472">Membrane</keyword>
<evidence type="ECO:0000313" key="13">
    <source>
        <dbReference type="EMBL" id="MTW23014.1"/>
    </source>
</evidence>
<keyword evidence="14" id="KW-1185">Reference proteome</keyword>
<dbReference type="NCBIfam" id="TIGR01843">
    <property type="entry name" value="type_I_hlyD"/>
    <property type="match status" value="1"/>
</dbReference>
<keyword evidence="4 9" id="KW-1003">Cell membrane</keyword>
<evidence type="ECO:0000256" key="3">
    <source>
        <dbReference type="ARBA" id="ARBA00022448"/>
    </source>
</evidence>
<evidence type="ECO:0000259" key="12">
    <source>
        <dbReference type="Pfam" id="PF26002"/>
    </source>
</evidence>
<feature type="coiled-coil region" evidence="10">
    <location>
        <begin position="257"/>
        <end position="291"/>
    </location>
</feature>
<dbReference type="AlphaFoldDB" id="A0A6N8EL30"/>
<dbReference type="Gene3D" id="2.40.50.100">
    <property type="match status" value="1"/>
</dbReference>
<dbReference type="Pfam" id="PF26002">
    <property type="entry name" value="Beta-barrel_AprE"/>
    <property type="match status" value="1"/>
</dbReference>
<organism evidence="13 14">
    <name type="scientific">Allochromatium palmeri</name>
    <dbReference type="NCBI Taxonomy" id="231048"/>
    <lineage>
        <taxon>Bacteria</taxon>
        <taxon>Pseudomonadati</taxon>
        <taxon>Pseudomonadota</taxon>
        <taxon>Gammaproteobacteria</taxon>
        <taxon>Chromatiales</taxon>
        <taxon>Chromatiaceae</taxon>
        <taxon>Allochromatium</taxon>
    </lineage>
</organism>
<evidence type="ECO:0000256" key="4">
    <source>
        <dbReference type="ARBA" id="ARBA00022475"/>
    </source>
</evidence>
<evidence type="ECO:0000256" key="6">
    <source>
        <dbReference type="ARBA" id="ARBA00022692"/>
    </source>
</evidence>
<name>A0A6N8EL30_9GAMM</name>
<evidence type="ECO:0000256" key="7">
    <source>
        <dbReference type="ARBA" id="ARBA00022989"/>
    </source>
</evidence>
<proteinExistence type="inferred from homology"/>
<dbReference type="RefSeq" id="WP_155451563.1">
    <property type="nucleotide sequence ID" value="NZ_WNKT01000064.1"/>
</dbReference>
<evidence type="ECO:0000256" key="1">
    <source>
        <dbReference type="ARBA" id="ARBA00004377"/>
    </source>
</evidence>
<gene>
    <name evidence="13" type="ORF">GJ668_18355</name>
</gene>
<dbReference type="GO" id="GO:0015031">
    <property type="term" value="P:protein transport"/>
    <property type="evidence" value="ECO:0007669"/>
    <property type="project" value="InterPro"/>
</dbReference>
<dbReference type="PANTHER" id="PTHR30386:SF17">
    <property type="entry name" value="ALKALINE PROTEASE SECRETION PROTEIN APRE"/>
    <property type="match status" value="1"/>
</dbReference>
<keyword evidence="10" id="KW-0175">Coiled coil</keyword>
<keyword evidence="5 9" id="KW-0997">Cell inner membrane</keyword>
<evidence type="ECO:0000259" key="11">
    <source>
        <dbReference type="Pfam" id="PF25994"/>
    </source>
</evidence>
<dbReference type="Pfam" id="PF25994">
    <property type="entry name" value="HH_AprE"/>
    <property type="match status" value="1"/>
</dbReference>
<dbReference type="OrthoDB" id="9775513at2"/>
<keyword evidence="6" id="KW-0812">Transmembrane</keyword>
<comment type="similarity">
    <text evidence="2 9">Belongs to the membrane fusion protein (MFP) (TC 8.A.1) family.</text>
</comment>
<reference evidence="13 14" key="1">
    <citation type="submission" date="2019-11" db="EMBL/GenBank/DDBJ databases">
        <title>Whole-genome sequence of the anaerobic purple sulfur bacterium Allochromatium palmeri DSM 15591.</title>
        <authorList>
            <person name="Kyndt J.A."/>
            <person name="Meyer T.E."/>
        </authorList>
    </citation>
    <scope>NUCLEOTIDE SEQUENCE [LARGE SCALE GENOMIC DNA]</scope>
    <source>
        <strain evidence="13 14">DSM 15591</strain>
    </source>
</reference>
<feature type="domain" description="AprE-like beta-barrel" evidence="12">
    <location>
        <begin position="326"/>
        <end position="415"/>
    </location>
</feature>
<evidence type="ECO:0000256" key="9">
    <source>
        <dbReference type="RuleBase" id="RU365093"/>
    </source>
</evidence>
<comment type="caution">
    <text evidence="13">The sequence shown here is derived from an EMBL/GenBank/DDBJ whole genome shotgun (WGS) entry which is preliminary data.</text>
</comment>